<sequence>MHGQSSLTNRITTFPVCSQRTLSDSRKSFLPSDLPRFQLPMGRPSLTHFPSRTALPQYNQISRGPASISAGRLPTQTDPHMEALLDYYKEQTATRKPPTPKTATIV</sequence>
<protein>
    <submittedName>
        <fullName evidence="2">ZM domain-containing protein</fullName>
    </submittedName>
</protein>
<name>A0A1I7WMZ2_HETBA</name>
<dbReference type="AlphaFoldDB" id="A0A1I7WMZ2"/>
<proteinExistence type="predicted"/>
<evidence type="ECO:0000313" key="2">
    <source>
        <dbReference type="WBParaSite" id="Hba_06520"/>
    </source>
</evidence>
<keyword evidence="1" id="KW-1185">Reference proteome</keyword>
<organism evidence="1 2">
    <name type="scientific">Heterorhabditis bacteriophora</name>
    <name type="common">Entomopathogenic nematode worm</name>
    <dbReference type="NCBI Taxonomy" id="37862"/>
    <lineage>
        <taxon>Eukaryota</taxon>
        <taxon>Metazoa</taxon>
        <taxon>Ecdysozoa</taxon>
        <taxon>Nematoda</taxon>
        <taxon>Chromadorea</taxon>
        <taxon>Rhabditida</taxon>
        <taxon>Rhabditina</taxon>
        <taxon>Rhabditomorpha</taxon>
        <taxon>Strongyloidea</taxon>
        <taxon>Heterorhabditidae</taxon>
        <taxon>Heterorhabditis</taxon>
    </lineage>
</organism>
<dbReference type="Proteomes" id="UP000095283">
    <property type="component" value="Unplaced"/>
</dbReference>
<accession>A0A1I7WMZ2</accession>
<reference evidence="2" key="1">
    <citation type="submission" date="2016-11" db="UniProtKB">
        <authorList>
            <consortium name="WormBaseParasite"/>
        </authorList>
    </citation>
    <scope>IDENTIFICATION</scope>
</reference>
<dbReference type="WBParaSite" id="Hba_06520">
    <property type="protein sequence ID" value="Hba_06520"/>
    <property type="gene ID" value="Hba_06520"/>
</dbReference>
<evidence type="ECO:0000313" key="1">
    <source>
        <dbReference type="Proteomes" id="UP000095283"/>
    </source>
</evidence>